<dbReference type="AlphaFoldDB" id="A0ABD0SZ99"/>
<evidence type="ECO:0000256" key="1">
    <source>
        <dbReference type="SAM" id="MobiDB-lite"/>
    </source>
</evidence>
<comment type="caution">
    <text evidence="2">The sequence shown here is derived from an EMBL/GenBank/DDBJ whole genome shotgun (WGS) entry which is preliminary data.</text>
</comment>
<dbReference type="EMBL" id="JBEDNZ010000014">
    <property type="protein sequence ID" value="KAL0830153.1"/>
    <property type="molecule type" value="Genomic_DNA"/>
</dbReference>
<feature type="region of interest" description="Disordered" evidence="1">
    <location>
        <begin position="1"/>
        <end position="37"/>
    </location>
</feature>
<name>A0ABD0SZ99_LOXSC</name>
<protein>
    <submittedName>
        <fullName evidence="2">Uncharacterized protein</fullName>
    </submittedName>
</protein>
<dbReference type="Proteomes" id="UP001549921">
    <property type="component" value="Unassembled WGS sequence"/>
</dbReference>
<sequence>MENQAQASACAKVTRKRKSVTKKNTTPAKKVPKVLPDPPADSFLGVLELIWTTSVYTFTDPTRTRCRFELREGEHHIVKKSRALGTRIGFGSGPDPNTYWNF</sequence>
<organism evidence="2 3">
    <name type="scientific">Loxostege sticticalis</name>
    <name type="common">Beet webworm moth</name>
    <dbReference type="NCBI Taxonomy" id="481309"/>
    <lineage>
        <taxon>Eukaryota</taxon>
        <taxon>Metazoa</taxon>
        <taxon>Ecdysozoa</taxon>
        <taxon>Arthropoda</taxon>
        <taxon>Hexapoda</taxon>
        <taxon>Insecta</taxon>
        <taxon>Pterygota</taxon>
        <taxon>Neoptera</taxon>
        <taxon>Endopterygota</taxon>
        <taxon>Lepidoptera</taxon>
        <taxon>Glossata</taxon>
        <taxon>Ditrysia</taxon>
        <taxon>Pyraloidea</taxon>
        <taxon>Crambidae</taxon>
        <taxon>Pyraustinae</taxon>
        <taxon>Loxostege</taxon>
    </lineage>
</organism>
<accession>A0ABD0SZ99</accession>
<evidence type="ECO:0000313" key="2">
    <source>
        <dbReference type="EMBL" id="KAL0830153.1"/>
    </source>
</evidence>
<proteinExistence type="predicted"/>
<gene>
    <name evidence="2" type="ORF">ABMA28_003610</name>
</gene>
<reference evidence="2 3" key="1">
    <citation type="submission" date="2024-06" db="EMBL/GenBank/DDBJ databases">
        <title>A chromosome-level genome assembly of beet webworm, Loxostege sticticalis.</title>
        <authorList>
            <person name="Zhang Y."/>
        </authorList>
    </citation>
    <scope>NUCLEOTIDE SEQUENCE [LARGE SCALE GENOMIC DNA]</scope>
    <source>
        <strain evidence="2">AQ028</strain>
        <tissue evidence="2">Male pupae</tissue>
    </source>
</reference>
<evidence type="ECO:0000313" key="3">
    <source>
        <dbReference type="Proteomes" id="UP001549921"/>
    </source>
</evidence>